<accession>A0A1V1NW59</accession>
<sequence length="112" mass="12257">VANDIKSLQTTDGNVIVFNCHIAGSKAQPTIFPSSIDDLPDDEHAYTLFGMSSELPEQYINLIIEIFGKEALTYKHAWGMAYNSPITGLIKLLDIGTRVAVTNTANDDKAEQ</sequence>
<proteinExistence type="predicted"/>
<organism evidence="1 2">
    <name type="scientific">Candidatus Magnetoglobus multicellularis str. Araruama</name>
    <dbReference type="NCBI Taxonomy" id="890399"/>
    <lineage>
        <taxon>Bacteria</taxon>
        <taxon>Pseudomonadati</taxon>
        <taxon>Thermodesulfobacteriota</taxon>
        <taxon>Desulfobacteria</taxon>
        <taxon>Desulfobacterales</taxon>
        <taxon>Desulfobacteraceae</taxon>
        <taxon>Candidatus Magnetoglobus</taxon>
    </lineage>
</organism>
<dbReference type="AlphaFoldDB" id="A0A1V1NW59"/>
<feature type="non-terminal residue" evidence="1">
    <location>
        <position position="1"/>
    </location>
</feature>
<evidence type="ECO:0000313" key="2">
    <source>
        <dbReference type="Proteomes" id="UP000189670"/>
    </source>
</evidence>
<evidence type="ECO:0000313" key="1">
    <source>
        <dbReference type="EMBL" id="ETR66791.1"/>
    </source>
</evidence>
<dbReference type="Proteomes" id="UP000189670">
    <property type="component" value="Unassembled WGS sequence"/>
</dbReference>
<protein>
    <submittedName>
        <fullName evidence="1">Uncharacterized protein</fullName>
    </submittedName>
</protein>
<comment type="caution">
    <text evidence="1">The sequence shown here is derived from an EMBL/GenBank/DDBJ whole genome shotgun (WGS) entry which is preliminary data.</text>
</comment>
<gene>
    <name evidence="1" type="ORF">OMM_12341</name>
</gene>
<name>A0A1V1NW59_9BACT</name>
<dbReference type="EMBL" id="ATBP01001747">
    <property type="protein sequence ID" value="ETR66791.1"/>
    <property type="molecule type" value="Genomic_DNA"/>
</dbReference>
<reference evidence="2" key="1">
    <citation type="submission" date="2012-11" db="EMBL/GenBank/DDBJ databases">
        <authorList>
            <person name="Lucero-Rivera Y.E."/>
            <person name="Tovar-Ramirez D."/>
        </authorList>
    </citation>
    <scope>NUCLEOTIDE SEQUENCE [LARGE SCALE GENOMIC DNA]</scope>
    <source>
        <strain evidence="2">Araruama</strain>
    </source>
</reference>